<feature type="region of interest" description="Disordered" evidence="1">
    <location>
        <begin position="1"/>
        <end position="28"/>
    </location>
</feature>
<organism evidence="2 3">
    <name type="scientific">Astrephomene gubernaculifera</name>
    <dbReference type="NCBI Taxonomy" id="47775"/>
    <lineage>
        <taxon>Eukaryota</taxon>
        <taxon>Viridiplantae</taxon>
        <taxon>Chlorophyta</taxon>
        <taxon>core chlorophytes</taxon>
        <taxon>Chlorophyceae</taxon>
        <taxon>CS clade</taxon>
        <taxon>Chlamydomonadales</taxon>
        <taxon>Astrephomenaceae</taxon>
        <taxon>Astrephomene</taxon>
    </lineage>
</organism>
<dbReference type="EMBL" id="BMAR01000007">
    <property type="protein sequence ID" value="GFR44379.1"/>
    <property type="molecule type" value="Genomic_DNA"/>
</dbReference>
<evidence type="ECO:0000313" key="3">
    <source>
        <dbReference type="Proteomes" id="UP001054857"/>
    </source>
</evidence>
<dbReference type="AlphaFoldDB" id="A0AAD3DNJ3"/>
<protein>
    <submittedName>
        <fullName evidence="2">Uncharacterized protein</fullName>
    </submittedName>
</protein>
<feature type="non-terminal residue" evidence="2">
    <location>
        <position position="1"/>
    </location>
</feature>
<comment type="caution">
    <text evidence="2">The sequence shown here is derived from an EMBL/GenBank/DDBJ whole genome shotgun (WGS) entry which is preliminary data.</text>
</comment>
<name>A0AAD3DNJ3_9CHLO</name>
<evidence type="ECO:0000313" key="2">
    <source>
        <dbReference type="EMBL" id="GFR44379.1"/>
    </source>
</evidence>
<proteinExistence type="predicted"/>
<evidence type="ECO:0000256" key="1">
    <source>
        <dbReference type="SAM" id="MobiDB-lite"/>
    </source>
</evidence>
<accession>A0AAD3DNJ3</accession>
<keyword evidence="3" id="KW-1185">Reference proteome</keyword>
<dbReference type="Proteomes" id="UP001054857">
    <property type="component" value="Unassembled WGS sequence"/>
</dbReference>
<reference evidence="2 3" key="1">
    <citation type="journal article" date="2021" name="Sci. Rep.">
        <title>Genome sequencing of the multicellular alga Astrephomene provides insights into convergent evolution of germ-soma differentiation.</title>
        <authorList>
            <person name="Yamashita S."/>
            <person name="Yamamoto K."/>
            <person name="Matsuzaki R."/>
            <person name="Suzuki S."/>
            <person name="Yamaguchi H."/>
            <person name="Hirooka S."/>
            <person name="Minakuchi Y."/>
            <person name="Miyagishima S."/>
            <person name="Kawachi M."/>
            <person name="Toyoda A."/>
            <person name="Nozaki H."/>
        </authorList>
    </citation>
    <scope>NUCLEOTIDE SEQUENCE [LARGE SCALE GENOMIC DNA]</scope>
    <source>
        <strain evidence="2 3">NIES-4017</strain>
    </source>
</reference>
<gene>
    <name evidence="2" type="ORF">Agub_g5597</name>
</gene>
<sequence>SPAPTSTPSPPDHPSPATPAPPSAPLPPSYPAYPPSPCFTCVFLALSPLTPTTPQTFSPAQCDSFSSQITSDITAAAGAQISDPFTISQCDSTLISVCGSFSPLDEAEASNLASFAAARVSYWMKMVVLGSPAAADAAVGGGGSGAELTCPAGLKGYVVSAGMGGDGSCLSASSAIAC</sequence>